<keyword evidence="5" id="KW-0812">Transmembrane</keyword>
<evidence type="ECO:0000259" key="6">
    <source>
        <dbReference type="PROSITE" id="PS51292"/>
    </source>
</evidence>
<feature type="domain" description="RING-CH-type" evidence="6">
    <location>
        <begin position="7"/>
        <end position="71"/>
    </location>
</feature>
<keyword evidence="5" id="KW-1133">Transmembrane helix</keyword>
<dbReference type="GO" id="GO:0008270">
    <property type="term" value="F:zinc ion binding"/>
    <property type="evidence" value="ECO:0007669"/>
    <property type="project" value="UniProtKB-KW"/>
</dbReference>
<evidence type="ECO:0000256" key="1">
    <source>
        <dbReference type="ARBA" id="ARBA00022723"/>
    </source>
</evidence>
<evidence type="ECO:0000256" key="5">
    <source>
        <dbReference type="SAM" id="Phobius"/>
    </source>
</evidence>
<evidence type="ECO:0000256" key="4">
    <source>
        <dbReference type="SAM" id="MobiDB-lite"/>
    </source>
</evidence>
<dbReference type="InterPro" id="IPR013083">
    <property type="entry name" value="Znf_RING/FYVE/PHD"/>
</dbReference>
<reference evidence="7 8" key="1">
    <citation type="submission" date="2022-07" db="EMBL/GenBank/DDBJ databases">
        <title>Genome-wide signatures of adaptation to extreme environments.</title>
        <authorList>
            <person name="Cho C.H."/>
            <person name="Yoon H.S."/>
        </authorList>
    </citation>
    <scope>NUCLEOTIDE SEQUENCE [LARGE SCALE GENOMIC DNA]</scope>
    <source>
        <strain evidence="7 8">DBV 063 E5</strain>
    </source>
</reference>
<evidence type="ECO:0000313" key="7">
    <source>
        <dbReference type="EMBL" id="KAK4535253.1"/>
    </source>
</evidence>
<keyword evidence="1" id="KW-0479">Metal-binding</keyword>
<evidence type="ECO:0000256" key="3">
    <source>
        <dbReference type="ARBA" id="ARBA00022833"/>
    </source>
</evidence>
<name>A0AAV9IT42_CYACA</name>
<keyword evidence="3" id="KW-0862">Zinc</keyword>
<keyword evidence="2" id="KW-0863">Zinc-finger</keyword>
<dbReference type="Gene3D" id="3.30.40.10">
    <property type="entry name" value="Zinc/RING finger domain, C3HC4 (zinc finger)"/>
    <property type="match status" value="1"/>
</dbReference>
<dbReference type="EMBL" id="JANCYW010000004">
    <property type="protein sequence ID" value="KAK4535253.1"/>
    <property type="molecule type" value="Genomic_DNA"/>
</dbReference>
<accession>A0AAV9IT42</accession>
<dbReference type="Pfam" id="PF12906">
    <property type="entry name" value="RINGv"/>
    <property type="match status" value="1"/>
</dbReference>
<dbReference type="InterPro" id="IPR011016">
    <property type="entry name" value="Znf_RING-CH"/>
</dbReference>
<dbReference type="SUPFAM" id="SSF57850">
    <property type="entry name" value="RING/U-box"/>
    <property type="match status" value="1"/>
</dbReference>
<sequence>MWECPTPVADSAVSCRLCLCGDADDSAPLVAACACRGTLACVHPACLGMWLKKQGYAELLTESAAATAATAAAAALPRNSPTSPHCPTGQCLNAPPETYGLSGDSCGTSLKYCIRLKSHFAPLARRYRAWRDAWQRLAAHLLVLLFSVRFLLSPCCPAFVIRYWLSRRLRCEICDQPYSIECMDQVVRSWLPAVADRQERGGRSGDSASERLLLPLTSRRMETGGRPGIDSADLGNDASRRRLPLTRSDDAFHTWCPHRPYLLVAVANASIALKQHSIQRLLRRLWWRSPQPSGPHSPSSRRDSPPQHRSQPLDTAELPADTGVEAADAVRVRMSSLRALIYRHNHTGADAEADDADDIDPDDVGAADLVTRYGYRFAAVQLVLRLLLLLSVAALLTLAVMLLDLATEWIVCPSLLFRVPVLCRLQGNAYTRWTAGLEWRHLAIGMYVALAVNLLAHSVWPLLRMTIGVAASSWACVTQDAAMTSAD</sequence>
<dbReference type="AlphaFoldDB" id="A0AAV9IT42"/>
<evidence type="ECO:0000256" key="2">
    <source>
        <dbReference type="ARBA" id="ARBA00022771"/>
    </source>
</evidence>
<feature type="transmembrane region" description="Helical" evidence="5">
    <location>
        <begin position="442"/>
        <end position="463"/>
    </location>
</feature>
<protein>
    <recommendedName>
        <fullName evidence="6">RING-CH-type domain-containing protein</fullName>
    </recommendedName>
</protein>
<dbReference type="SMART" id="SM00744">
    <property type="entry name" value="RINGv"/>
    <property type="match status" value="1"/>
</dbReference>
<keyword evidence="8" id="KW-1185">Reference proteome</keyword>
<organism evidence="7 8">
    <name type="scientific">Cyanidium caldarium</name>
    <name type="common">Red alga</name>
    <dbReference type="NCBI Taxonomy" id="2771"/>
    <lineage>
        <taxon>Eukaryota</taxon>
        <taxon>Rhodophyta</taxon>
        <taxon>Bangiophyceae</taxon>
        <taxon>Cyanidiales</taxon>
        <taxon>Cyanidiaceae</taxon>
        <taxon>Cyanidium</taxon>
    </lineage>
</organism>
<feature type="transmembrane region" description="Helical" evidence="5">
    <location>
        <begin position="137"/>
        <end position="160"/>
    </location>
</feature>
<dbReference type="PROSITE" id="PS51292">
    <property type="entry name" value="ZF_RING_CH"/>
    <property type="match status" value="1"/>
</dbReference>
<keyword evidence="5" id="KW-0472">Membrane</keyword>
<feature type="compositionally biased region" description="Low complexity" evidence="4">
    <location>
        <begin position="289"/>
        <end position="298"/>
    </location>
</feature>
<feature type="region of interest" description="Disordered" evidence="4">
    <location>
        <begin position="289"/>
        <end position="320"/>
    </location>
</feature>
<dbReference type="Proteomes" id="UP001301350">
    <property type="component" value="Unassembled WGS sequence"/>
</dbReference>
<feature type="transmembrane region" description="Helical" evidence="5">
    <location>
        <begin position="382"/>
        <end position="403"/>
    </location>
</feature>
<comment type="caution">
    <text evidence="7">The sequence shown here is derived from an EMBL/GenBank/DDBJ whole genome shotgun (WGS) entry which is preliminary data.</text>
</comment>
<gene>
    <name evidence="7" type="ORF">CDCA_CDCA04G1278</name>
</gene>
<proteinExistence type="predicted"/>
<evidence type="ECO:0000313" key="8">
    <source>
        <dbReference type="Proteomes" id="UP001301350"/>
    </source>
</evidence>